<dbReference type="GO" id="GO:0005886">
    <property type="term" value="C:plasma membrane"/>
    <property type="evidence" value="ECO:0007669"/>
    <property type="project" value="UniProtKB-SubCell"/>
</dbReference>
<keyword evidence="3" id="KW-1185">Reference proteome</keyword>
<feature type="transmembrane region" description="Helical" evidence="1">
    <location>
        <begin position="118"/>
        <end position="138"/>
    </location>
</feature>
<feature type="transmembrane region" description="Helical" evidence="1">
    <location>
        <begin position="145"/>
        <end position="166"/>
    </location>
</feature>
<proteinExistence type="predicted"/>
<dbReference type="EMBL" id="RCDA01000004">
    <property type="protein sequence ID" value="RLK47136.1"/>
    <property type="molecule type" value="Genomic_DNA"/>
</dbReference>
<accession>A0A498BXM5</accession>
<organism evidence="2 3">
    <name type="scientific">Alkalispirillum mobile</name>
    <dbReference type="NCBI Taxonomy" id="85925"/>
    <lineage>
        <taxon>Bacteria</taxon>
        <taxon>Pseudomonadati</taxon>
        <taxon>Pseudomonadota</taxon>
        <taxon>Gammaproteobacteria</taxon>
        <taxon>Chromatiales</taxon>
        <taxon>Ectothiorhodospiraceae</taxon>
        <taxon>Alkalispirillum</taxon>
    </lineage>
</organism>
<keyword evidence="1" id="KW-0812">Transmembrane</keyword>
<dbReference type="PANTHER" id="PTHR43471">
    <property type="entry name" value="ABC TRANSPORTER PERMEASE"/>
    <property type="match status" value="1"/>
</dbReference>
<dbReference type="PANTHER" id="PTHR43471:SF1">
    <property type="entry name" value="ABC TRANSPORTER PERMEASE PROTEIN NOSY-RELATED"/>
    <property type="match status" value="1"/>
</dbReference>
<feature type="transmembrane region" description="Helical" evidence="1">
    <location>
        <begin position="225"/>
        <end position="244"/>
    </location>
</feature>
<dbReference type="Pfam" id="PF12679">
    <property type="entry name" value="ABC2_membrane_2"/>
    <property type="match status" value="1"/>
</dbReference>
<comment type="caution">
    <text evidence="2">The sequence shown here is derived from an EMBL/GenBank/DDBJ whole genome shotgun (WGS) entry which is preliminary data.</text>
</comment>
<reference evidence="2 3" key="1">
    <citation type="submission" date="2018-10" db="EMBL/GenBank/DDBJ databases">
        <title>Genomic Encyclopedia of Type Strains, Phase IV (KMG-IV): sequencing the most valuable type-strain genomes for metagenomic binning, comparative biology and taxonomic classification.</title>
        <authorList>
            <person name="Goeker M."/>
        </authorList>
    </citation>
    <scope>NUCLEOTIDE SEQUENCE [LARGE SCALE GENOMIC DNA]</scope>
    <source>
        <strain evidence="2 3">DSM 12769</strain>
    </source>
</reference>
<feature type="transmembrane region" description="Helical" evidence="1">
    <location>
        <begin position="172"/>
        <end position="191"/>
    </location>
</feature>
<gene>
    <name evidence="2" type="ORF">DFR31_2455</name>
</gene>
<dbReference type="RefSeq" id="WP_121442963.1">
    <property type="nucleotide sequence ID" value="NZ_RCDA01000004.1"/>
</dbReference>
<dbReference type="OrthoDB" id="9794512at2"/>
<dbReference type="GO" id="GO:0140359">
    <property type="term" value="F:ABC-type transporter activity"/>
    <property type="evidence" value="ECO:0007669"/>
    <property type="project" value="InterPro"/>
</dbReference>
<evidence type="ECO:0000256" key="1">
    <source>
        <dbReference type="SAM" id="Phobius"/>
    </source>
</evidence>
<protein>
    <submittedName>
        <fullName evidence="2">ABC-2 type transport system permease protein</fullName>
    </submittedName>
</protein>
<sequence length="250" mass="26303">MNALITRECRSLLGSPLFWGTAAISQFVLGWWFLGLVDQYREHYQALLAQAGSELGVTELVVMPFFGSFVLLAMLLLVVSVLAMGALAEERRAGTLPLLLSAPVSSATIVVAKYLGRLLPLSLILALWALMPASLALFTGIDTGLLAAALFGLWLLGASLLAAGVFLSTLTAQPGLAAVSTFGLGLLLVLVGQGTGLEGGDALLTWLGLVTHYEPLVGGRVGSDGLAYFALFLVGFLIFAIRRVDALRLS</sequence>
<keyword evidence="1" id="KW-1133">Transmembrane helix</keyword>
<keyword evidence="1" id="KW-0472">Membrane</keyword>
<feature type="transmembrane region" description="Helical" evidence="1">
    <location>
        <begin position="12"/>
        <end position="34"/>
    </location>
</feature>
<dbReference type="AlphaFoldDB" id="A0A498BXM5"/>
<feature type="transmembrane region" description="Helical" evidence="1">
    <location>
        <begin position="65"/>
        <end position="88"/>
    </location>
</feature>
<dbReference type="Proteomes" id="UP000275461">
    <property type="component" value="Unassembled WGS sequence"/>
</dbReference>
<evidence type="ECO:0000313" key="2">
    <source>
        <dbReference type="EMBL" id="RLK47136.1"/>
    </source>
</evidence>
<evidence type="ECO:0000313" key="3">
    <source>
        <dbReference type="Proteomes" id="UP000275461"/>
    </source>
</evidence>
<name>A0A498BXM5_9GAMM</name>